<feature type="active site" evidence="5">
    <location>
        <position position="20"/>
    </location>
</feature>
<evidence type="ECO:0000256" key="2">
    <source>
        <dbReference type="ARBA" id="ARBA00012150"/>
    </source>
</evidence>
<dbReference type="PATRIC" id="fig|151081.8.peg.36"/>
<evidence type="ECO:0000256" key="7">
    <source>
        <dbReference type="RuleBase" id="RU004168"/>
    </source>
</evidence>
<organism evidence="9 10">
    <name type="scientific">Pseudoalteromonas ruthenica</name>
    <dbReference type="NCBI Taxonomy" id="151081"/>
    <lineage>
        <taxon>Bacteria</taxon>
        <taxon>Pseudomonadati</taxon>
        <taxon>Pseudomonadota</taxon>
        <taxon>Gammaproteobacteria</taxon>
        <taxon>Alteromonadales</taxon>
        <taxon>Pseudoalteromonadaceae</taxon>
        <taxon>Pseudoalteromonas</taxon>
    </lineage>
</organism>
<dbReference type="EC" id="3.6.1.7" evidence="2 5"/>
<evidence type="ECO:0000256" key="6">
    <source>
        <dbReference type="RuleBase" id="RU000553"/>
    </source>
</evidence>
<dbReference type="PANTHER" id="PTHR47268:SF4">
    <property type="entry name" value="ACYLPHOSPHATASE"/>
    <property type="match status" value="1"/>
</dbReference>
<sequence length="90" mass="9972">MMTYAFRAWVSGKVQGVYFRANTARQAQALNIAGYAKNLDDGRVEVHAEGDKAALTSLLTWLEQGPQTAHVEQLNHKEVDVQGYSEFTTA</sequence>
<dbReference type="InterPro" id="IPR001792">
    <property type="entry name" value="Acylphosphatase-like_dom"/>
</dbReference>
<reference evidence="9 10" key="1">
    <citation type="journal article" date="2015" name="BMC Genomics">
        <title>Genome mining reveals unlocked bioactive potential of marine Gram-negative bacteria.</title>
        <authorList>
            <person name="Machado H."/>
            <person name="Sonnenschein E.C."/>
            <person name="Melchiorsen J."/>
            <person name="Gram L."/>
        </authorList>
    </citation>
    <scope>NUCLEOTIDE SEQUENCE [LARGE SCALE GENOMIC DNA]</scope>
    <source>
        <strain evidence="9 10">S3137</strain>
    </source>
</reference>
<feature type="active site" evidence="5">
    <location>
        <position position="38"/>
    </location>
</feature>
<evidence type="ECO:0000256" key="4">
    <source>
        <dbReference type="ARBA" id="ARBA00047645"/>
    </source>
</evidence>
<feature type="domain" description="Acylphosphatase-like" evidence="8">
    <location>
        <begin position="5"/>
        <end position="90"/>
    </location>
</feature>
<dbReference type="Pfam" id="PF00708">
    <property type="entry name" value="Acylphosphatase"/>
    <property type="match status" value="1"/>
</dbReference>
<evidence type="ECO:0000259" key="8">
    <source>
        <dbReference type="PROSITE" id="PS51160"/>
    </source>
</evidence>
<evidence type="ECO:0000313" key="10">
    <source>
        <dbReference type="Proteomes" id="UP000033664"/>
    </source>
</evidence>
<dbReference type="RefSeq" id="WP_026111250.1">
    <property type="nucleotide sequence ID" value="NZ_CP023396.1"/>
</dbReference>
<dbReference type="SUPFAM" id="SSF54975">
    <property type="entry name" value="Acylphosphatase/BLUF domain-like"/>
    <property type="match status" value="1"/>
</dbReference>
<gene>
    <name evidence="9" type="ORF">TW72_05400</name>
</gene>
<dbReference type="EMBL" id="JXXZ01000004">
    <property type="protein sequence ID" value="KJZ01261.1"/>
    <property type="molecule type" value="Genomic_DNA"/>
</dbReference>
<comment type="similarity">
    <text evidence="1 7">Belongs to the acylphosphatase family.</text>
</comment>
<keyword evidence="5 6" id="KW-0378">Hydrolase</keyword>
<dbReference type="NCBIfam" id="NF011000">
    <property type="entry name" value="PRK14426.1"/>
    <property type="match status" value="1"/>
</dbReference>
<dbReference type="Gene3D" id="3.30.70.100">
    <property type="match status" value="1"/>
</dbReference>
<dbReference type="NCBIfam" id="NF011022">
    <property type="entry name" value="PRK14451.1"/>
    <property type="match status" value="1"/>
</dbReference>
<dbReference type="AlphaFoldDB" id="A0A0F4Q0L2"/>
<dbReference type="PROSITE" id="PS00150">
    <property type="entry name" value="ACYLPHOSPHATASE_1"/>
    <property type="match status" value="1"/>
</dbReference>
<evidence type="ECO:0000313" key="9">
    <source>
        <dbReference type="EMBL" id="KJZ01261.1"/>
    </source>
</evidence>
<dbReference type="InterPro" id="IPR017968">
    <property type="entry name" value="Acylphosphatase_CS"/>
</dbReference>
<name>A0A0F4Q0L2_9GAMM</name>
<accession>A0A0F4Q0L2</accession>
<dbReference type="GO" id="GO:0003998">
    <property type="term" value="F:acylphosphatase activity"/>
    <property type="evidence" value="ECO:0007669"/>
    <property type="project" value="UniProtKB-EC"/>
</dbReference>
<evidence type="ECO:0000256" key="5">
    <source>
        <dbReference type="PROSITE-ProRule" id="PRU00520"/>
    </source>
</evidence>
<dbReference type="PROSITE" id="PS51160">
    <property type="entry name" value="ACYLPHOSPHATASE_3"/>
    <property type="match status" value="1"/>
</dbReference>
<dbReference type="eggNOG" id="COG1254">
    <property type="taxonomic scope" value="Bacteria"/>
</dbReference>
<keyword evidence="10" id="KW-1185">Reference proteome</keyword>
<dbReference type="PROSITE" id="PS00151">
    <property type="entry name" value="ACYLPHOSPHATASE_2"/>
    <property type="match status" value="1"/>
</dbReference>
<protein>
    <recommendedName>
        <fullName evidence="3 5">Acylphosphatase</fullName>
        <ecNumber evidence="2 5">3.6.1.7</ecNumber>
    </recommendedName>
</protein>
<comment type="caution">
    <text evidence="9">The sequence shown here is derived from an EMBL/GenBank/DDBJ whole genome shotgun (WGS) entry which is preliminary data.</text>
</comment>
<proteinExistence type="inferred from homology"/>
<dbReference type="InterPro" id="IPR036046">
    <property type="entry name" value="Acylphosphatase-like_dom_sf"/>
</dbReference>
<dbReference type="InterPro" id="IPR020456">
    <property type="entry name" value="Acylphosphatase"/>
</dbReference>
<dbReference type="Proteomes" id="UP000033664">
    <property type="component" value="Unassembled WGS sequence"/>
</dbReference>
<dbReference type="PANTHER" id="PTHR47268">
    <property type="entry name" value="ACYLPHOSPHATASE"/>
    <property type="match status" value="1"/>
</dbReference>
<comment type="catalytic activity">
    <reaction evidence="4 5 6">
        <text>an acyl phosphate + H2O = a carboxylate + phosphate + H(+)</text>
        <dbReference type="Rhea" id="RHEA:14965"/>
        <dbReference type="ChEBI" id="CHEBI:15377"/>
        <dbReference type="ChEBI" id="CHEBI:15378"/>
        <dbReference type="ChEBI" id="CHEBI:29067"/>
        <dbReference type="ChEBI" id="CHEBI:43474"/>
        <dbReference type="ChEBI" id="CHEBI:59918"/>
        <dbReference type="EC" id="3.6.1.7"/>
    </reaction>
</comment>
<evidence type="ECO:0000256" key="3">
    <source>
        <dbReference type="ARBA" id="ARBA00015991"/>
    </source>
</evidence>
<evidence type="ECO:0000256" key="1">
    <source>
        <dbReference type="ARBA" id="ARBA00005614"/>
    </source>
</evidence>